<dbReference type="PROSITE" id="PS50893">
    <property type="entry name" value="ABC_TRANSPORTER_2"/>
    <property type="match status" value="1"/>
</dbReference>
<accession>A0AAX1J5M9</accession>
<dbReference type="Proteomes" id="UP000465306">
    <property type="component" value="Unassembled WGS sequence"/>
</dbReference>
<protein>
    <submittedName>
        <fullName evidence="6">ATP-binding cassette domain-containing protein</fullName>
    </submittedName>
    <submittedName>
        <fullName evidence="5">Sulfate ABC transporter, ATP-binding protein</fullName>
    </submittedName>
</protein>
<evidence type="ECO:0000259" key="4">
    <source>
        <dbReference type="PROSITE" id="PS50893"/>
    </source>
</evidence>
<dbReference type="Pfam" id="PF00005">
    <property type="entry name" value="ABC_tran"/>
    <property type="match status" value="1"/>
</dbReference>
<keyword evidence="2" id="KW-0547">Nucleotide-binding</keyword>
<dbReference type="Gene3D" id="3.40.50.300">
    <property type="entry name" value="P-loop containing nucleotide triphosphate hydrolases"/>
    <property type="match status" value="1"/>
</dbReference>
<dbReference type="SMART" id="SM00382">
    <property type="entry name" value="AAA"/>
    <property type="match status" value="1"/>
</dbReference>
<dbReference type="EMBL" id="CP065047">
    <property type="protein sequence ID" value="QPI36482.1"/>
    <property type="molecule type" value="Genomic_DNA"/>
</dbReference>
<dbReference type="GO" id="GO:0016887">
    <property type="term" value="F:ATP hydrolysis activity"/>
    <property type="evidence" value="ECO:0007669"/>
    <property type="project" value="InterPro"/>
</dbReference>
<reference evidence="5" key="2">
    <citation type="submission" date="2020-02" db="EMBL/GenBank/DDBJ databases">
        <authorList>
            <person name="Matsumoto Y."/>
            <person name="Kinjo T."/>
            <person name="Motooka D."/>
            <person name="Nabeya D."/>
            <person name="Jung N."/>
            <person name="Uechi K."/>
            <person name="Horii T."/>
            <person name="Iida T."/>
            <person name="Fujita J."/>
            <person name="Nakamura S."/>
        </authorList>
    </citation>
    <scope>NUCLEOTIDE SEQUENCE</scope>
    <source>
        <strain evidence="5">JCM 13573</strain>
    </source>
</reference>
<keyword evidence="7" id="KW-1185">Reference proteome</keyword>
<evidence type="ECO:0000313" key="7">
    <source>
        <dbReference type="Proteomes" id="UP000465306"/>
    </source>
</evidence>
<dbReference type="InterPro" id="IPR003439">
    <property type="entry name" value="ABC_transporter-like_ATP-bd"/>
</dbReference>
<evidence type="ECO:0000256" key="1">
    <source>
        <dbReference type="ARBA" id="ARBA00022448"/>
    </source>
</evidence>
<dbReference type="InterPro" id="IPR050166">
    <property type="entry name" value="ABC_transporter_ATP-bind"/>
</dbReference>
<dbReference type="GO" id="GO:0005524">
    <property type="term" value="F:ATP binding"/>
    <property type="evidence" value="ECO:0007669"/>
    <property type="project" value="UniProtKB-KW"/>
</dbReference>
<reference evidence="5 7" key="1">
    <citation type="journal article" date="2019" name="Emerg. Microbes Infect.">
        <title>Comprehensive subspecies identification of 175 nontuberculous mycobacteria species based on 7547 genomic profiles.</title>
        <authorList>
            <person name="Matsumoto Y."/>
            <person name="Kinjo T."/>
            <person name="Motooka D."/>
            <person name="Nabeya D."/>
            <person name="Jung N."/>
            <person name="Uechi K."/>
            <person name="Horii T."/>
            <person name="Iida T."/>
            <person name="Fujita J."/>
            <person name="Nakamura S."/>
        </authorList>
    </citation>
    <scope>NUCLEOTIDE SEQUENCE [LARGE SCALE GENOMIC DNA]</scope>
    <source>
        <strain evidence="5 7">JCM 13573</strain>
    </source>
</reference>
<dbReference type="KEGG" id="mku:I2456_18590"/>
<dbReference type="AlphaFoldDB" id="A0AAX1J5M9"/>
<dbReference type="Proteomes" id="UP000663583">
    <property type="component" value="Chromosome"/>
</dbReference>
<dbReference type="PANTHER" id="PTHR42788:SF13">
    <property type="entry name" value="ALIPHATIC SULFONATES IMPORT ATP-BINDING PROTEIN SSUB"/>
    <property type="match status" value="1"/>
</dbReference>
<evidence type="ECO:0000256" key="2">
    <source>
        <dbReference type="ARBA" id="ARBA00022741"/>
    </source>
</evidence>
<dbReference type="InterPro" id="IPR017871">
    <property type="entry name" value="ABC_transporter-like_CS"/>
</dbReference>
<dbReference type="SUPFAM" id="SSF52540">
    <property type="entry name" value="P-loop containing nucleoside triphosphate hydrolases"/>
    <property type="match status" value="1"/>
</dbReference>
<sequence>MGAGTVQIVGGYKSFDGDSHALSDITLTVEEGDFLAILGRSGSGKSTLLRVIAGLEKLTSGTVEWSSGNGVARPHTGVVFQQALLMPWLTAGENVMLAGRFAAHKKSFQREYAEELLRHFDLERVADRYPDQLSGGQAQRVAIIRAVATRPRLLLLDEPFSALDPAIRADLQSWLANLAAELGITVVLVTHDVDEALLLASRVVLLGPDGRIRREWQPALTAEVRSGNEELRQQILDQYRLVEQ</sequence>
<dbReference type="PANTHER" id="PTHR42788">
    <property type="entry name" value="TAURINE IMPORT ATP-BINDING PROTEIN-RELATED"/>
    <property type="match status" value="1"/>
</dbReference>
<dbReference type="PROSITE" id="PS00211">
    <property type="entry name" value="ABC_TRANSPORTER_1"/>
    <property type="match status" value="1"/>
</dbReference>
<evidence type="ECO:0000256" key="3">
    <source>
        <dbReference type="ARBA" id="ARBA00022840"/>
    </source>
</evidence>
<reference evidence="6" key="3">
    <citation type="submission" date="2020-11" db="EMBL/GenBank/DDBJ databases">
        <title>Intraspecies plasmid and genomic variation of Mycobacterium kubicae revealed by the complete genome sequences of two clinical isolates.</title>
        <authorList>
            <person name="Hendrix J.R."/>
            <person name="Epperson L.E."/>
            <person name="Honda J.R."/>
            <person name="Strong M."/>
        </authorList>
    </citation>
    <scope>NUCLEOTIDE SEQUENCE</scope>
    <source>
        <strain evidence="6">JCM 13573</strain>
    </source>
</reference>
<name>A0AAX1J5M9_9MYCO</name>
<dbReference type="InterPro" id="IPR027417">
    <property type="entry name" value="P-loop_NTPase"/>
</dbReference>
<dbReference type="InterPro" id="IPR003593">
    <property type="entry name" value="AAA+_ATPase"/>
</dbReference>
<dbReference type="RefSeq" id="WP_068032607.1">
    <property type="nucleotide sequence ID" value="NZ_BLKU01000005.1"/>
</dbReference>
<feature type="domain" description="ABC transporter" evidence="4">
    <location>
        <begin position="6"/>
        <end position="234"/>
    </location>
</feature>
<dbReference type="EMBL" id="BLKU01000005">
    <property type="protein sequence ID" value="GFG67567.1"/>
    <property type="molecule type" value="Genomic_DNA"/>
</dbReference>
<evidence type="ECO:0000313" key="8">
    <source>
        <dbReference type="Proteomes" id="UP000663583"/>
    </source>
</evidence>
<keyword evidence="1" id="KW-0813">Transport</keyword>
<proteinExistence type="predicted"/>
<gene>
    <name evidence="6" type="ORF">I2456_18590</name>
    <name evidence="5" type="ORF">MKUB_50570</name>
</gene>
<keyword evidence="3 6" id="KW-0067">ATP-binding</keyword>
<evidence type="ECO:0000313" key="6">
    <source>
        <dbReference type="EMBL" id="QPI36482.1"/>
    </source>
</evidence>
<organism evidence="6 8">
    <name type="scientific">Mycobacterium kubicae</name>
    <dbReference type="NCBI Taxonomy" id="120959"/>
    <lineage>
        <taxon>Bacteria</taxon>
        <taxon>Bacillati</taxon>
        <taxon>Actinomycetota</taxon>
        <taxon>Actinomycetes</taxon>
        <taxon>Mycobacteriales</taxon>
        <taxon>Mycobacteriaceae</taxon>
        <taxon>Mycobacterium</taxon>
        <taxon>Mycobacterium simiae complex</taxon>
    </lineage>
</organism>
<evidence type="ECO:0000313" key="5">
    <source>
        <dbReference type="EMBL" id="GFG67567.1"/>
    </source>
</evidence>